<feature type="compositionally biased region" description="Pro residues" evidence="1">
    <location>
        <begin position="645"/>
        <end position="655"/>
    </location>
</feature>
<proteinExistence type="predicted"/>
<feature type="region of interest" description="Disordered" evidence="1">
    <location>
        <begin position="200"/>
        <end position="240"/>
    </location>
</feature>
<feature type="region of interest" description="Disordered" evidence="1">
    <location>
        <begin position="637"/>
        <end position="719"/>
    </location>
</feature>
<sequence>MLNIHATTHAAAPREPYMNAKMEKLKRPSIALAGTAETWSYFLTRWGEYKRGTKLIGSDIVTQLLECCEEDLRKDLTRAAGKSLVDSEEEDVLSAMRALAVRAENTMVARVTLSNMRQGHEEPIRSFYARLKGQADTCKYEMNCTKEGCNQVNDFTEDILRDVIARGIADQEIQLDLLGEKNQNMPLRDMIEYIEAKESGKRSASRLLGPQSTDAVSSSYRRGKQQDTRTRGGTRTETSKVKPEGTCIYCGETGHGKTPQWRTRRAECPAYGKTCRKCSRQNHFDKACLGGRSPRPPPEETDGVCDEQQTAAFVELCTLTASSSNDKIRTLPLAHHLYDDMCDKWTRRPSNPQPYIHLTITIEREDYKALGLDLQKRTRAVTLPAMADTGCQSCLIGVKVAQRLGLSTEDLIPVSMTMKAANDEGIRILGAAVVRFAGTSSDARRLETRQIAYVTDTSDRIFLSRTACVDLGMISDKFPTLGEVNLATSDPCRSARCARHQDLPDDNAAMVTHLSPSTHADVLSLIRLTGPVNDEVEEGDLTWCAAGLESLRSVTWDRVKEATCSDDDMRALEEIAADGFPESRTGMPVAIRNFHQYREDITSADGVVLYKDRVIIPPSLRALPVSPLPSSRVCSPVTPVVESGPTPPPTHPPAGSPRRGLRPVSLMPAVPARDIPCTPPPDSVAPLAPSPPAASPATELRRSTRKAGVPAWHGDYVLE</sequence>
<feature type="compositionally biased region" description="Pro residues" evidence="1">
    <location>
        <begin position="677"/>
        <end position="694"/>
    </location>
</feature>
<name>A0AAV2K6Y3_KNICA</name>
<keyword evidence="3" id="KW-1185">Reference proteome</keyword>
<dbReference type="EMBL" id="OZ035838">
    <property type="protein sequence ID" value="CAL1584811.1"/>
    <property type="molecule type" value="Genomic_DNA"/>
</dbReference>
<dbReference type="InterPro" id="IPR050951">
    <property type="entry name" value="Retrovirus_Pol_polyprotein"/>
</dbReference>
<dbReference type="PANTHER" id="PTHR37984">
    <property type="entry name" value="PROTEIN CBG26694"/>
    <property type="match status" value="1"/>
</dbReference>
<dbReference type="PANTHER" id="PTHR37984:SF9">
    <property type="entry name" value="INTEGRASE CATALYTIC DOMAIN-CONTAINING PROTEIN"/>
    <property type="match status" value="1"/>
</dbReference>
<protein>
    <submittedName>
        <fullName evidence="2">Uncharacterized protein</fullName>
    </submittedName>
</protein>
<evidence type="ECO:0000313" key="2">
    <source>
        <dbReference type="EMBL" id="CAL1584811.1"/>
    </source>
</evidence>
<evidence type="ECO:0000313" key="3">
    <source>
        <dbReference type="Proteomes" id="UP001497482"/>
    </source>
</evidence>
<reference evidence="2 3" key="1">
    <citation type="submission" date="2024-04" db="EMBL/GenBank/DDBJ databases">
        <authorList>
            <person name="Waldvogel A.-M."/>
            <person name="Schoenle A."/>
        </authorList>
    </citation>
    <scope>NUCLEOTIDE SEQUENCE [LARGE SCALE GENOMIC DNA]</scope>
</reference>
<gene>
    <name evidence="2" type="ORF">KC01_LOCUS15087</name>
</gene>
<dbReference type="Proteomes" id="UP001497482">
    <property type="component" value="Chromosome 16"/>
</dbReference>
<dbReference type="AlphaFoldDB" id="A0AAV2K6Y3"/>
<feature type="compositionally biased region" description="Polar residues" evidence="1">
    <location>
        <begin position="210"/>
        <end position="220"/>
    </location>
</feature>
<accession>A0AAV2K6Y3</accession>
<evidence type="ECO:0000256" key="1">
    <source>
        <dbReference type="SAM" id="MobiDB-lite"/>
    </source>
</evidence>
<organism evidence="2 3">
    <name type="scientific">Knipowitschia caucasica</name>
    <name type="common">Caucasian dwarf goby</name>
    <name type="synonym">Pomatoschistus caucasicus</name>
    <dbReference type="NCBI Taxonomy" id="637954"/>
    <lineage>
        <taxon>Eukaryota</taxon>
        <taxon>Metazoa</taxon>
        <taxon>Chordata</taxon>
        <taxon>Craniata</taxon>
        <taxon>Vertebrata</taxon>
        <taxon>Euteleostomi</taxon>
        <taxon>Actinopterygii</taxon>
        <taxon>Neopterygii</taxon>
        <taxon>Teleostei</taxon>
        <taxon>Neoteleostei</taxon>
        <taxon>Acanthomorphata</taxon>
        <taxon>Gobiaria</taxon>
        <taxon>Gobiiformes</taxon>
        <taxon>Gobioidei</taxon>
        <taxon>Gobiidae</taxon>
        <taxon>Gobiinae</taxon>
        <taxon>Knipowitschia</taxon>
    </lineage>
</organism>